<keyword evidence="1" id="KW-0547">Nucleotide-binding</keyword>
<dbReference type="EMBL" id="JACMSF010000052">
    <property type="protein sequence ID" value="MBC2906470.1"/>
    <property type="molecule type" value="Genomic_DNA"/>
</dbReference>
<sequence>MATALAKAADTDTSVEHAARIDHVSKSFAGPAGQQLVLDDIT</sequence>
<feature type="non-terminal residue" evidence="1">
    <location>
        <position position="42"/>
    </location>
</feature>
<evidence type="ECO:0000313" key="2">
    <source>
        <dbReference type="Proteomes" id="UP000584670"/>
    </source>
</evidence>
<organism evidence="1 2">
    <name type="scientific">Streptomyces cupreus</name>
    <dbReference type="NCBI Taxonomy" id="2759956"/>
    <lineage>
        <taxon>Bacteria</taxon>
        <taxon>Bacillati</taxon>
        <taxon>Actinomycetota</taxon>
        <taxon>Actinomycetes</taxon>
        <taxon>Kitasatosporales</taxon>
        <taxon>Streptomycetaceae</taxon>
        <taxon>Streptomyces</taxon>
    </lineage>
</organism>
<dbReference type="Proteomes" id="UP000584670">
    <property type="component" value="Unassembled WGS sequence"/>
</dbReference>
<comment type="caution">
    <text evidence="1">The sequence shown here is derived from an EMBL/GenBank/DDBJ whole genome shotgun (WGS) entry which is preliminary data.</text>
</comment>
<dbReference type="AlphaFoldDB" id="A0A7X1JA30"/>
<evidence type="ECO:0000313" key="1">
    <source>
        <dbReference type="EMBL" id="MBC2906470.1"/>
    </source>
</evidence>
<protein>
    <submittedName>
        <fullName evidence="1">ABC transporter ATP-binding protein</fullName>
    </submittedName>
</protein>
<gene>
    <name evidence="1" type="ORF">H4N64_34035</name>
</gene>
<dbReference type="GO" id="GO:0005524">
    <property type="term" value="F:ATP binding"/>
    <property type="evidence" value="ECO:0007669"/>
    <property type="project" value="UniProtKB-KW"/>
</dbReference>
<name>A0A7X1JA30_9ACTN</name>
<keyword evidence="2" id="KW-1185">Reference proteome</keyword>
<reference evidence="1 2" key="1">
    <citation type="submission" date="2020-08" db="EMBL/GenBank/DDBJ databases">
        <title>Streptomyces sp. PSKA01 genome sequencing and assembly.</title>
        <authorList>
            <person name="Mandal S."/>
            <person name="Maiti P.K."/>
            <person name="Das P."/>
        </authorList>
    </citation>
    <scope>NUCLEOTIDE SEQUENCE [LARGE SCALE GENOMIC DNA]</scope>
    <source>
        <strain evidence="1 2">PSKA01</strain>
    </source>
</reference>
<proteinExistence type="predicted"/>
<accession>A0A7X1JA30</accession>
<keyword evidence="1" id="KW-0067">ATP-binding</keyword>